<keyword evidence="3 4" id="KW-0418">Kinase</keyword>
<dbReference type="InterPro" id="IPR018483">
    <property type="entry name" value="Carb_kinase_FGGY_CS"/>
</dbReference>
<dbReference type="PANTHER" id="PTHR43095:SF3">
    <property type="entry name" value="L-XYLULOSE_3-KETO-L-GULONATE KINASE"/>
    <property type="match status" value="1"/>
</dbReference>
<proteinExistence type="inferred from homology"/>
<dbReference type="PANTHER" id="PTHR43095">
    <property type="entry name" value="SUGAR KINASE"/>
    <property type="match status" value="1"/>
</dbReference>
<accession>A0ABT4VK34</accession>
<dbReference type="EMBL" id="JAPJZH010000003">
    <property type="protein sequence ID" value="MDA4845074.1"/>
    <property type="molecule type" value="Genomic_DNA"/>
</dbReference>
<sequence>MTGNLHLGLDVGTTAIKAAVYDSRGVMKASKVCDSGLIADHPGWSSQSMDAIWQICALALASVVSQVGAENIGTVGVCGQGDGLWLLDEDGNPVRDAILWNDQRAVDYVTGWIEDGTADRLARYSRTAIWPGTSGAAFRWLKEHEPDSAARASHSINCKDWVNFNLTGELTTDITDATIPFMDLDTGDYAPAAFSMLGVEELREKMLDAVRAVELNGMVSEAASQKTGLAVGTPVAAGCIDVAAMISGMGLAETGDICLILGTTAVVAVIVEAEPFSGPQPGATLAHPYAEKWIKVLAPLSGASALDWFSSLDTMSYGSADAGESAQRLNAAASSAPAGANGVVFLPFLSGERAPIVAPHATASFLGITSATTQADLARAVMEGTAMSLRQCFEATGAAKPGQIFMTGGGARNALWCDIIASVMNTMIVASDSSDHGTWGAAMLGACAAGTMDVGRPPKRDEALRHHGPDPDLIASYDRLFRLYERYVASSGELWNARRDIMGDQP</sequence>
<dbReference type="Proteomes" id="UP001148313">
    <property type="component" value="Unassembled WGS sequence"/>
</dbReference>
<dbReference type="InterPro" id="IPR050406">
    <property type="entry name" value="FGGY_Carb_Kinase"/>
</dbReference>
<evidence type="ECO:0000256" key="1">
    <source>
        <dbReference type="ARBA" id="ARBA00009156"/>
    </source>
</evidence>
<name>A0ABT4VK34_9HYPH</name>
<evidence type="ECO:0000313" key="7">
    <source>
        <dbReference type="EMBL" id="MDA4845074.1"/>
    </source>
</evidence>
<dbReference type="InterPro" id="IPR043129">
    <property type="entry name" value="ATPase_NBD"/>
</dbReference>
<evidence type="ECO:0000256" key="3">
    <source>
        <dbReference type="ARBA" id="ARBA00022777"/>
    </source>
</evidence>
<dbReference type="Pfam" id="PF02782">
    <property type="entry name" value="FGGY_C"/>
    <property type="match status" value="1"/>
</dbReference>
<gene>
    <name evidence="7" type="ORF">OOZ53_06910</name>
</gene>
<reference evidence="7" key="1">
    <citation type="submission" date="2022-11" db="EMBL/GenBank/DDBJ databases">
        <title>Hoeflea poritis sp. nov., isolated from scleractinian coral Porites lutea.</title>
        <authorList>
            <person name="Zhang G."/>
            <person name="Wei Q."/>
            <person name="Cai L."/>
        </authorList>
    </citation>
    <scope>NUCLEOTIDE SEQUENCE</scope>
    <source>
        <strain evidence="7">E7-10</strain>
    </source>
</reference>
<dbReference type="Gene3D" id="3.30.420.40">
    <property type="match status" value="2"/>
</dbReference>
<protein>
    <submittedName>
        <fullName evidence="7">Carbohydrate kinase</fullName>
    </submittedName>
</protein>
<evidence type="ECO:0000256" key="2">
    <source>
        <dbReference type="ARBA" id="ARBA00022679"/>
    </source>
</evidence>
<comment type="similarity">
    <text evidence="1 4">Belongs to the FGGY kinase family.</text>
</comment>
<dbReference type="PIRSF" id="PIRSF000538">
    <property type="entry name" value="GlpK"/>
    <property type="match status" value="1"/>
</dbReference>
<dbReference type="InterPro" id="IPR018485">
    <property type="entry name" value="FGGY_C"/>
</dbReference>
<dbReference type="GO" id="GO:0016301">
    <property type="term" value="F:kinase activity"/>
    <property type="evidence" value="ECO:0007669"/>
    <property type="project" value="UniProtKB-KW"/>
</dbReference>
<feature type="domain" description="Carbohydrate kinase FGGY N-terminal" evidence="5">
    <location>
        <begin position="6"/>
        <end position="244"/>
    </location>
</feature>
<dbReference type="CDD" id="cd07802">
    <property type="entry name" value="ASKHA_NBD_FGGY_EcLyxK-like"/>
    <property type="match status" value="1"/>
</dbReference>
<comment type="caution">
    <text evidence="7">The sequence shown here is derived from an EMBL/GenBank/DDBJ whole genome shotgun (WGS) entry which is preliminary data.</text>
</comment>
<dbReference type="Pfam" id="PF00370">
    <property type="entry name" value="FGGY_N"/>
    <property type="match status" value="1"/>
</dbReference>
<dbReference type="InterPro" id="IPR018484">
    <property type="entry name" value="FGGY_N"/>
</dbReference>
<feature type="domain" description="Carbohydrate kinase FGGY C-terminal" evidence="6">
    <location>
        <begin position="260"/>
        <end position="449"/>
    </location>
</feature>
<evidence type="ECO:0000259" key="5">
    <source>
        <dbReference type="Pfam" id="PF00370"/>
    </source>
</evidence>
<dbReference type="InterPro" id="IPR000577">
    <property type="entry name" value="Carb_kinase_FGGY"/>
</dbReference>
<evidence type="ECO:0000256" key="4">
    <source>
        <dbReference type="RuleBase" id="RU003733"/>
    </source>
</evidence>
<evidence type="ECO:0000313" key="8">
    <source>
        <dbReference type="Proteomes" id="UP001148313"/>
    </source>
</evidence>
<dbReference type="PROSITE" id="PS00445">
    <property type="entry name" value="FGGY_KINASES_2"/>
    <property type="match status" value="1"/>
</dbReference>
<dbReference type="RefSeq" id="WP_271088631.1">
    <property type="nucleotide sequence ID" value="NZ_JAPJZH010000003.1"/>
</dbReference>
<keyword evidence="2 4" id="KW-0808">Transferase</keyword>
<organism evidence="7 8">
    <name type="scientific">Hoeflea poritis</name>
    <dbReference type="NCBI Taxonomy" id="2993659"/>
    <lineage>
        <taxon>Bacteria</taxon>
        <taxon>Pseudomonadati</taxon>
        <taxon>Pseudomonadota</taxon>
        <taxon>Alphaproteobacteria</taxon>
        <taxon>Hyphomicrobiales</taxon>
        <taxon>Rhizobiaceae</taxon>
        <taxon>Hoeflea</taxon>
    </lineage>
</organism>
<keyword evidence="8" id="KW-1185">Reference proteome</keyword>
<evidence type="ECO:0000259" key="6">
    <source>
        <dbReference type="Pfam" id="PF02782"/>
    </source>
</evidence>
<dbReference type="SUPFAM" id="SSF53067">
    <property type="entry name" value="Actin-like ATPase domain"/>
    <property type="match status" value="2"/>
</dbReference>